<protein>
    <recommendedName>
        <fullName evidence="3">Glycosyltransferase</fullName>
    </recommendedName>
</protein>
<dbReference type="EMBL" id="APBN01000005">
    <property type="protein sequence ID" value="EMT52093.1"/>
    <property type="molecule type" value="Genomic_DNA"/>
</dbReference>
<dbReference type="SUPFAM" id="SSF53756">
    <property type="entry name" value="UDP-Glycosyltransferase/glycogen phosphorylase"/>
    <property type="match status" value="1"/>
</dbReference>
<reference evidence="1 2" key="1">
    <citation type="submission" date="2013-03" db="EMBL/GenBank/DDBJ databases">
        <title>Assembly of a new bacterial strain Brevibacillus borstelensis AK1.</title>
        <authorList>
            <person name="Rajan I."/>
            <person name="PoliReddy D."/>
            <person name="Sugumar T."/>
            <person name="Rathinam K."/>
            <person name="Alqarawi S."/>
            <person name="Khalil A.B."/>
            <person name="Sivakumar N."/>
        </authorList>
    </citation>
    <scope>NUCLEOTIDE SEQUENCE [LARGE SCALE GENOMIC DNA]</scope>
    <source>
        <strain evidence="1 2">AK1</strain>
    </source>
</reference>
<evidence type="ECO:0000313" key="2">
    <source>
        <dbReference type="Proteomes" id="UP000012081"/>
    </source>
</evidence>
<dbReference type="AlphaFoldDB" id="M8DF72"/>
<keyword evidence="2" id="KW-1185">Reference proteome</keyword>
<dbReference type="STRING" id="1300222.I532_14658"/>
<dbReference type="GeneID" id="89498659"/>
<dbReference type="Proteomes" id="UP000012081">
    <property type="component" value="Unassembled WGS sequence"/>
</dbReference>
<name>M8DF72_9BACL</name>
<evidence type="ECO:0000313" key="1">
    <source>
        <dbReference type="EMBL" id="EMT52093.1"/>
    </source>
</evidence>
<evidence type="ECO:0008006" key="3">
    <source>
        <dbReference type="Google" id="ProtNLM"/>
    </source>
</evidence>
<accession>M8DF72</accession>
<gene>
    <name evidence="1" type="ORF">I532_14658</name>
</gene>
<dbReference type="RefSeq" id="WP_003389128.1">
    <property type="nucleotide sequence ID" value="NZ_APBN01000005.1"/>
</dbReference>
<comment type="caution">
    <text evidence="1">The sequence shown here is derived from an EMBL/GenBank/DDBJ whole genome shotgun (WGS) entry which is preliminary data.</text>
</comment>
<dbReference type="Gene3D" id="3.40.50.2000">
    <property type="entry name" value="Glycogen Phosphorylase B"/>
    <property type="match status" value="1"/>
</dbReference>
<organism evidence="1 2">
    <name type="scientific">Brevibacillus borstelensis AK1</name>
    <dbReference type="NCBI Taxonomy" id="1300222"/>
    <lineage>
        <taxon>Bacteria</taxon>
        <taxon>Bacillati</taxon>
        <taxon>Bacillota</taxon>
        <taxon>Bacilli</taxon>
        <taxon>Bacillales</taxon>
        <taxon>Paenibacillaceae</taxon>
        <taxon>Brevibacillus</taxon>
    </lineage>
</organism>
<dbReference type="OrthoDB" id="6713581at2"/>
<sequence>MKICFSCHLEKFKPKGNVLQFFIMLQAIDREVERLPAQEREGFVLHCVLPFRYVNGMGGFRFRHVRFYQAAELNSKIISLDQKHSYDFIFIRNRTQAREFIKKKPSLGKKLLFLSIHYNLNDPIIMNKVNHLFDNSRMVFFQTVPNARRYREYLERKTRYSARELDRKIQVLPQFVEGYSGDQDPQPQPNPPLDLIMAGVLRPRYGLETAVNAIRLIRKEFPGAKLNVLYPSIVIRYRKQAHELLRSRGVRNHGQKSMWETKRMILQSGIGLALIYDNTSDKNPSHSYLSRVLEYMALGVPVLTTKTVGNIHLLGEKYPLFVKDEHDILKCYRKLSDPDYYQQMCQYVKSRGKHYLAENAVKPFWNLLMDEWKAMKKGRSPK</sequence>
<proteinExistence type="predicted"/>
<dbReference type="PATRIC" id="fig|1300222.3.peg.3062"/>